<gene>
    <name evidence="1" type="ORF">CDAR_532561</name>
</gene>
<dbReference type="EMBL" id="BPLQ01000570">
    <property type="protein sequence ID" value="GIX72982.1"/>
    <property type="molecule type" value="Genomic_DNA"/>
</dbReference>
<evidence type="ECO:0000313" key="2">
    <source>
        <dbReference type="Proteomes" id="UP001054837"/>
    </source>
</evidence>
<proteinExistence type="predicted"/>
<reference evidence="1 2" key="1">
    <citation type="submission" date="2021-06" db="EMBL/GenBank/DDBJ databases">
        <title>Caerostris darwini draft genome.</title>
        <authorList>
            <person name="Kono N."/>
            <person name="Arakawa K."/>
        </authorList>
    </citation>
    <scope>NUCLEOTIDE SEQUENCE [LARGE SCALE GENOMIC DNA]</scope>
</reference>
<keyword evidence="2" id="KW-1185">Reference proteome</keyword>
<organism evidence="1 2">
    <name type="scientific">Caerostris darwini</name>
    <dbReference type="NCBI Taxonomy" id="1538125"/>
    <lineage>
        <taxon>Eukaryota</taxon>
        <taxon>Metazoa</taxon>
        <taxon>Ecdysozoa</taxon>
        <taxon>Arthropoda</taxon>
        <taxon>Chelicerata</taxon>
        <taxon>Arachnida</taxon>
        <taxon>Araneae</taxon>
        <taxon>Araneomorphae</taxon>
        <taxon>Entelegynae</taxon>
        <taxon>Araneoidea</taxon>
        <taxon>Araneidae</taxon>
        <taxon>Caerostris</taxon>
    </lineage>
</organism>
<name>A0AAV4MKE6_9ARAC</name>
<dbReference type="AlphaFoldDB" id="A0AAV4MKE6"/>
<sequence length="94" mass="11063">MLKVCQTRPRMVSAHFHTFPPNVVSALQVRFNPFSSVNFVYVFIKTEALSQVRIRLILSIQSPLPLQRNHPLSQLKCLHFRYLPAHALIRFFRF</sequence>
<accession>A0AAV4MKE6</accession>
<evidence type="ECO:0000313" key="1">
    <source>
        <dbReference type="EMBL" id="GIX72982.1"/>
    </source>
</evidence>
<protein>
    <submittedName>
        <fullName evidence="1">Uncharacterized protein</fullName>
    </submittedName>
</protein>
<dbReference type="Proteomes" id="UP001054837">
    <property type="component" value="Unassembled WGS sequence"/>
</dbReference>
<comment type="caution">
    <text evidence="1">The sequence shown here is derived from an EMBL/GenBank/DDBJ whole genome shotgun (WGS) entry which is preliminary data.</text>
</comment>